<dbReference type="Proteomes" id="UP000005631">
    <property type="component" value="Chromosome"/>
</dbReference>
<keyword evidence="1" id="KW-0812">Transmembrane</keyword>
<reference evidence="2 3" key="1">
    <citation type="journal article" date="2012" name="Stand. Genomic Sci.">
        <title>Genome sequence of the orange-pigmented seawater bacterium Owenweeksia hongkongensis type strain (UST20020801(T)).</title>
        <authorList>
            <person name="Riedel T."/>
            <person name="Held B."/>
            <person name="Nolan M."/>
            <person name="Lucas S."/>
            <person name="Lapidus A."/>
            <person name="Tice H."/>
            <person name="Del Rio T.G."/>
            <person name="Cheng J.F."/>
            <person name="Han C."/>
            <person name="Tapia R."/>
            <person name="Goodwin L.A."/>
            <person name="Pitluck S."/>
            <person name="Liolios K."/>
            <person name="Mavromatis K."/>
            <person name="Pagani I."/>
            <person name="Ivanova N."/>
            <person name="Mikhailova N."/>
            <person name="Pati A."/>
            <person name="Chen A."/>
            <person name="Palaniappan K."/>
            <person name="Rohde M."/>
            <person name="Tindall B.J."/>
            <person name="Detter J.C."/>
            <person name="Goker M."/>
            <person name="Woyke T."/>
            <person name="Bristow J."/>
            <person name="Eisen J.A."/>
            <person name="Markowitz V."/>
            <person name="Hugenholtz P."/>
            <person name="Klenk H.P."/>
            <person name="Kyrpides N.C."/>
        </authorList>
    </citation>
    <scope>NUCLEOTIDE SEQUENCE</scope>
    <source>
        <strain evidence="3">DSM 17368 / JCM 12287 / NRRL B-23963</strain>
    </source>
</reference>
<proteinExistence type="predicted"/>
<dbReference type="RefSeq" id="WP_014203749.1">
    <property type="nucleotide sequence ID" value="NC_016599.1"/>
</dbReference>
<dbReference type="InterPro" id="IPR046674">
    <property type="entry name" value="DUF6544"/>
</dbReference>
<dbReference type="HOGENOM" id="CLU_064054_1_0_10"/>
<feature type="transmembrane region" description="Helical" evidence="1">
    <location>
        <begin position="6"/>
        <end position="27"/>
    </location>
</feature>
<feature type="transmembrane region" description="Helical" evidence="1">
    <location>
        <begin position="39"/>
        <end position="59"/>
    </location>
</feature>
<evidence type="ECO:0000256" key="1">
    <source>
        <dbReference type="SAM" id="Phobius"/>
    </source>
</evidence>
<organism evidence="2 3">
    <name type="scientific">Owenweeksia hongkongensis (strain DSM 17368 / CIP 108786 / JCM 12287 / NRRL B-23963 / UST20020801)</name>
    <dbReference type="NCBI Taxonomy" id="926562"/>
    <lineage>
        <taxon>Bacteria</taxon>
        <taxon>Pseudomonadati</taxon>
        <taxon>Bacteroidota</taxon>
        <taxon>Flavobacteriia</taxon>
        <taxon>Flavobacteriales</taxon>
        <taxon>Owenweeksiaceae</taxon>
        <taxon>Owenweeksia</taxon>
    </lineage>
</organism>
<dbReference type="AlphaFoldDB" id="G8R6D9"/>
<evidence type="ECO:0000313" key="2">
    <source>
        <dbReference type="EMBL" id="AEV34402.1"/>
    </source>
</evidence>
<name>G8R6D9_OWEHD</name>
<dbReference type="eggNOG" id="ENOG502ZA6T">
    <property type="taxonomic scope" value="Bacteria"/>
</dbReference>
<keyword evidence="3" id="KW-1185">Reference proteome</keyword>
<feature type="transmembrane region" description="Helical" evidence="1">
    <location>
        <begin position="65"/>
        <end position="85"/>
    </location>
</feature>
<evidence type="ECO:0000313" key="3">
    <source>
        <dbReference type="Proteomes" id="UP000005631"/>
    </source>
</evidence>
<feature type="transmembrane region" description="Helical" evidence="1">
    <location>
        <begin position="92"/>
        <end position="110"/>
    </location>
</feature>
<protein>
    <submittedName>
        <fullName evidence="2">Uncharacterized protein</fullName>
    </submittedName>
</protein>
<dbReference type="OrthoDB" id="9786534at2"/>
<gene>
    <name evidence="2" type="ordered locus">Oweho_3453</name>
</gene>
<dbReference type="STRING" id="926562.Oweho_3453"/>
<dbReference type="KEGG" id="oho:Oweho_3453"/>
<accession>G8R6D9</accession>
<dbReference type="Pfam" id="PF20181">
    <property type="entry name" value="DUF6544"/>
    <property type="match status" value="1"/>
</dbReference>
<keyword evidence="1" id="KW-0472">Membrane</keyword>
<keyword evidence="1" id="KW-1133">Transmembrane helix</keyword>
<sequence>MSSYKLVFSILLFLHGSIHGIGFLRAFNLINTSILPEDISRSVGLLWLFAGVLFLVSMGGHAYGFYWWFQLAVLAVILSQVLIIMMWKDSKFGTIPNCIILVVAFITWGANRFNAQVHQEQRIFLQKVPSNLSATISAGSIQNLPPIVRKWLDFSKVIDKPKASFVRLKQTGAMKTKPDGDWMSFEAVQYINTSNPEFIWTVNVTMNPLVHLYGRDRLTANEGEMLIKLLGWFNVVNEGPSVQMNTGAKIRYLGEMCWYPSMATSEYISWQELTPLRVKATLEDGDSEVSGIFNFDESGQILSFEADRYYGGNANAERERWVVNILEYKELDGKILPSTCEVTWKFKTGDFTWLQLEIEELNSNVFKLYEPVD</sequence>
<dbReference type="EMBL" id="CP003156">
    <property type="protein sequence ID" value="AEV34402.1"/>
    <property type="molecule type" value="Genomic_DNA"/>
</dbReference>